<organism evidence="2">
    <name type="scientific">Cacopsylla melanoneura</name>
    <dbReference type="NCBI Taxonomy" id="428564"/>
    <lineage>
        <taxon>Eukaryota</taxon>
        <taxon>Metazoa</taxon>
        <taxon>Ecdysozoa</taxon>
        <taxon>Arthropoda</taxon>
        <taxon>Hexapoda</taxon>
        <taxon>Insecta</taxon>
        <taxon>Pterygota</taxon>
        <taxon>Neoptera</taxon>
        <taxon>Paraneoptera</taxon>
        <taxon>Hemiptera</taxon>
        <taxon>Sternorrhyncha</taxon>
        <taxon>Psylloidea</taxon>
        <taxon>Psyllidae</taxon>
        <taxon>Psyllinae</taxon>
        <taxon>Cacopsylla</taxon>
    </lineage>
</organism>
<protein>
    <recommendedName>
        <fullName evidence="3">DNA-directed RNA polymerase III subunit</fullName>
    </recommendedName>
</protein>
<proteinExistence type="predicted"/>
<feature type="compositionally biased region" description="Acidic residues" evidence="1">
    <location>
        <begin position="149"/>
        <end position="183"/>
    </location>
</feature>
<feature type="compositionally biased region" description="Acidic residues" evidence="1">
    <location>
        <begin position="130"/>
        <end position="140"/>
    </location>
</feature>
<sequence>MSAGRGGSNASRGAPKRPFESDIAAANLYKEKNIQPPPLYPTLEHKAVSIPSTDIFKHLIDTKKKIEKDMKESNTKLRMSSDLEWKLVPSELKILGTRKRKATKLNINKGKDIDWLKKLEEQESIKIKEEMEDPDEDEEGKAEKKIKEEVEDEEEEGEEEDDDEFEDIDSDEEEEDDEDDDVGLDAVYNDKIDEESEGDDYEGGEGDLEEEEEDGVDDEEDEEEEEDTEGKEVRGKKRKHDEEEEGE</sequence>
<feature type="region of interest" description="Disordered" evidence="1">
    <location>
        <begin position="124"/>
        <end position="247"/>
    </location>
</feature>
<reference evidence="2" key="1">
    <citation type="submission" date="2021-05" db="EMBL/GenBank/DDBJ databases">
        <authorList>
            <person name="Alioto T."/>
            <person name="Alioto T."/>
            <person name="Gomez Garrido J."/>
        </authorList>
    </citation>
    <scope>NUCLEOTIDE SEQUENCE</scope>
</reference>
<dbReference type="EMBL" id="HBUF01353634">
    <property type="protein sequence ID" value="CAG6715818.1"/>
    <property type="molecule type" value="Transcribed_RNA"/>
</dbReference>
<dbReference type="EMBL" id="HBUF01353636">
    <property type="protein sequence ID" value="CAG6715827.1"/>
    <property type="molecule type" value="Transcribed_RNA"/>
</dbReference>
<name>A0A8D8V100_9HEMI</name>
<feature type="compositionally biased region" description="Acidic residues" evidence="1">
    <location>
        <begin position="192"/>
        <end position="229"/>
    </location>
</feature>
<evidence type="ECO:0000256" key="1">
    <source>
        <dbReference type="SAM" id="MobiDB-lite"/>
    </source>
</evidence>
<dbReference type="EMBL" id="HBUF01353635">
    <property type="protein sequence ID" value="CAG6715823.1"/>
    <property type="molecule type" value="Transcribed_RNA"/>
</dbReference>
<evidence type="ECO:0008006" key="3">
    <source>
        <dbReference type="Google" id="ProtNLM"/>
    </source>
</evidence>
<dbReference type="AlphaFoldDB" id="A0A8D8V100"/>
<accession>A0A8D8V100</accession>
<evidence type="ECO:0000313" key="2">
    <source>
        <dbReference type="EMBL" id="CAG6715823.1"/>
    </source>
</evidence>
<dbReference type="EMBL" id="HBUF01353633">
    <property type="protein sequence ID" value="CAG6715814.1"/>
    <property type="molecule type" value="Transcribed_RNA"/>
</dbReference>